<feature type="coiled-coil region" evidence="1">
    <location>
        <begin position="23"/>
        <end position="57"/>
    </location>
</feature>
<dbReference type="Proteomes" id="UP001174136">
    <property type="component" value="Unassembled WGS sequence"/>
</dbReference>
<evidence type="ECO:0000256" key="1">
    <source>
        <dbReference type="SAM" id="Coils"/>
    </source>
</evidence>
<comment type="caution">
    <text evidence="2">The sequence shown here is derived from an EMBL/GenBank/DDBJ whole genome shotgun (WGS) entry which is preliminary data.</text>
</comment>
<accession>A0AA47N6Y8</accession>
<organism evidence="2 3">
    <name type="scientific">Merluccius polli</name>
    <name type="common">Benguela hake</name>
    <name type="synonym">Merluccius cadenati</name>
    <dbReference type="NCBI Taxonomy" id="89951"/>
    <lineage>
        <taxon>Eukaryota</taxon>
        <taxon>Metazoa</taxon>
        <taxon>Chordata</taxon>
        <taxon>Craniata</taxon>
        <taxon>Vertebrata</taxon>
        <taxon>Euteleostomi</taxon>
        <taxon>Actinopterygii</taxon>
        <taxon>Neopterygii</taxon>
        <taxon>Teleostei</taxon>
        <taxon>Neoteleostei</taxon>
        <taxon>Acanthomorphata</taxon>
        <taxon>Zeiogadaria</taxon>
        <taxon>Gadariae</taxon>
        <taxon>Gadiformes</taxon>
        <taxon>Gadoidei</taxon>
        <taxon>Merlucciidae</taxon>
        <taxon>Merluccius</taxon>
    </lineage>
</organism>
<evidence type="ECO:0000313" key="3">
    <source>
        <dbReference type="Proteomes" id="UP001174136"/>
    </source>
</evidence>
<protein>
    <submittedName>
        <fullName evidence="2">Uncharacterized protein</fullName>
    </submittedName>
</protein>
<evidence type="ECO:0000313" key="2">
    <source>
        <dbReference type="EMBL" id="KAK0152820.1"/>
    </source>
</evidence>
<dbReference type="EMBL" id="JAOPHQ010000889">
    <property type="protein sequence ID" value="KAK0152820.1"/>
    <property type="molecule type" value="Genomic_DNA"/>
</dbReference>
<keyword evidence="3" id="KW-1185">Reference proteome</keyword>
<proteinExistence type="predicted"/>
<sequence length="390" mass="44100">MEQAHFEASLKVGKIRLEVSLDALQLEKRAVAAVAKAEALEAAMEEQNEDLSSKIDLQTHDPAERTKEYVEEQAKHATYESTPALEGVSTDSVSQPATVVQCAPKATVQCHIQDDKPSHDRHPQERISVVGSQVGHTDAHMSHPSGRKPQKVWSLRGAMDCISHTEVLNDRNHLQAHQYAEARQANPADSQSMLDFVRFFARCKLVSSGLLQFSDHPESYRAWKASFLNAIRGLNLTDSEEMDLLVKWLGTESAEHARKIRAVHVHHPQRGLKMVWDRLDECYGLPEVIENSLFKRLDSFPKISNRDHRKLRELGDLLMELEAAKSDGDLPGLTYLDTARGINPIVHKLPYNLQERWLSHGSKFKEQFNVPFPPFAYFVDFVCQQAQDAK</sequence>
<gene>
    <name evidence="2" type="ORF">N1851_005646</name>
</gene>
<keyword evidence="1" id="KW-0175">Coiled coil</keyword>
<dbReference type="AlphaFoldDB" id="A0AA47N6Y8"/>
<name>A0AA47N6Y8_MERPO</name>
<dbReference type="PANTHER" id="PTHR47331">
    <property type="entry name" value="PHD-TYPE DOMAIN-CONTAINING PROTEIN"/>
    <property type="match status" value="1"/>
</dbReference>
<dbReference type="PANTHER" id="PTHR47331:SF6">
    <property type="entry name" value="DOUBLECORTIN DOMAIN-CONTAINING PROTEIN"/>
    <property type="match status" value="1"/>
</dbReference>
<reference evidence="2" key="1">
    <citation type="journal article" date="2023" name="Front. Mar. Sci.">
        <title>A new Merluccius polli reference genome to investigate the effects of global change in West African waters.</title>
        <authorList>
            <person name="Mateo J.L."/>
            <person name="Blanco-Fernandez C."/>
            <person name="Garcia-Vazquez E."/>
            <person name="Machado-Schiaffino G."/>
        </authorList>
    </citation>
    <scope>NUCLEOTIDE SEQUENCE</scope>
    <source>
        <strain evidence="2">C29</strain>
        <tissue evidence="2">Fin</tissue>
    </source>
</reference>